<reference evidence="2 3" key="1">
    <citation type="submission" date="2019-03" db="EMBL/GenBank/DDBJ databases">
        <title>First draft genome of Liparis tanakae, snailfish: a comprehensive survey of snailfish specific genes.</title>
        <authorList>
            <person name="Kim W."/>
            <person name="Song I."/>
            <person name="Jeong J.-H."/>
            <person name="Kim D."/>
            <person name="Kim S."/>
            <person name="Ryu S."/>
            <person name="Song J.Y."/>
            <person name="Lee S.K."/>
        </authorList>
    </citation>
    <scope>NUCLEOTIDE SEQUENCE [LARGE SCALE GENOMIC DNA]</scope>
    <source>
        <tissue evidence="2">Muscle</tissue>
    </source>
</reference>
<protein>
    <submittedName>
        <fullName evidence="2">Uncharacterized protein</fullName>
    </submittedName>
</protein>
<comment type="caution">
    <text evidence="2">The sequence shown here is derived from an EMBL/GenBank/DDBJ whole genome shotgun (WGS) entry which is preliminary data.</text>
</comment>
<feature type="region of interest" description="Disordered" evidence="1">
    <location>
        <begin position="75"/>
        <end position="98"/>
    </location>
</feature>
<dbReference type="EMBL" id="SRLO01000474">
    <property type="protein sequence ID" value="TNN54812.1"/>
    <property type="molecule type" value="Genomic_DNA"/>
</dbReference>
<organism evidence="2 3">
    <name type="scientific">Liparis tanakae</name>
    <name type="common">Tanaka's snailfish</name>
    <dbReference type="NCBI Taxonomy" id="230148"/>
    <lineage>
        <taxon>Eukaryota</taxon>
        <taxon>Metazoa</taxon>
        <taxon>Chordata</taxon>
        <taxon>Craniata</taxon>
        <taxon>Vertebrata</taxon>
        <taxon>Euteleostomi</taxon>
        <taxon>Actinopterygii</taxon>
        <taxon>Neopterygii</taxon>
        <taxon>Teleostei</taxon>
        <taxon>Neoteleostei</taxon>
        <taxon>Acanthomorphata</taxon>
        <taxon>Eupercaria</taxon>
        <taxon>Perciformes</taxon>
        <taxon>Cottioidei</taxon>
        <taxon>Cottales</taxon>
        <taxon>Liparidae</taxon>
        <taxon>Liparis</taxon>
    </lineage>
</organism>
<keyword evidence="3" id="KW-1185">Reference proteome</keyword>
<evidence type="ECO:0000313" key="3">
    <source>
        <dbReference type="Proteomes" id="UP000314294"/>
    </source>
</evidence>
<proteinExistence type="predicted"/>
<sequence>MSISSNAVQTGGKNLGHQLASLNLSITVTLAQPCRTHSPPPAGRSPPDRTRSVQPPHIACQEARLTACRRGPLQCAGPRRHSNLCSGSGWPSGEGAAF</sequence>
<gene>
    <name evidence="2" type="ORF">EYF80_035018</name>
</gene>
<name>A0A4Z2GQ27_9TELE</name>
<evidence type="ECO:0000256" key="1">
    <source>
        <dbReference type="SAM" id="MobiDB-lite"/>
    </source>
</evidence>
<dbReference type="Proteomes" id="UP000314294">
    <property type="component" value="Unassembled WGS sequence"/>
</dbReference>
<feature type="region of interest" description="Disordered" evidence="1">
    <location>
        <begin position="31"/>
        <end position="57"/>
    </location>
</feature>
<accession>A0A4Z2GQ27</accession>
<dbReference type="AlphaFoldDB" id="A0A4Z2GQ27"/>
<evidence type="ECO:0000313" key="2">
    <source>
        <dbReference type="EMBL" id="TNN54812.1"/>
    </source>
</evidence>